<comment type="caution">
    <text evidence="1">The sequence shown here is derived from an EMBL/GenBank/DDBJ whole genome shotgun (WGS) entry which is preliminary data.</text>
</comment>
<proteinExistence type="predicted"/>
<gene>
    <name evidence="1" type="ORF">EVA_12441</name>
</gene>
<dbReference type="EMBL" id="AMCI01003795">
    <property type="protein sequence ID" value="EJW99453.1"/>
    <property type="molecule type" value="Genomic_DNA"/>
</dbReference>
<protein>
    <submittedName>
        <fullName evidence="1">Uncharacterized protein</fullName>
    </submittedName>
</protein>
<sequence>MRSTPTETFSPPTFSSIGLPSRTCCFCCIPNSMSLTFSMSLSFCSSLTSVTRR</sequence>
<evidence type="ECO:0000313" key="1">
    <source>
        <dbReference type="EMBL" id="EJW99453.1"/>
    </source>
</evidence>
<dbReference type="AlphaFoldDB" id="J9FY18"/>
<reference evidence="1" key="1">
    <citation type="journal article" date="2012" name="PLoS ONE">
        <title>Gene sets for utilization of primary and secondary nutrition supplies in the distal gut of endangered iberian lynx.</title>
        <authorList>
            <person name="Alcaide M."/>
            <person name="Messina E."/>
            <person name="Richter M."/>
            <person name="Bargiela R."/>
            <person name="Peplies J."/>
            <person name="Huws S.A."/>
            <person name="Newbold C.J."/>
            <person name="Golyshin P.N."/>
            <person name="Simon M.A."/>
            <person name="Lopez G."/>
            <person name="Yakimov M.M."/>
            <person name="Ferrer M."/>
        </authorList>
    </citation>
    <scope>NUCLEOTIDE SEQUENCE</scope>
</reference>
<organism evidence="1">
    <name type="scientific">gut metagenome</name>
    <dbReference type="NCBI Taxonomy" id="749906"/>
    <lineage>
        <taxon>unclassified sequences</taxon>
        <taxon>metagenomes</taxon>
        <taxon>organismal metagenomes</taxon>
    </lineage>
</organism>
<accession>J9FY18</accession>
<name>J9FY18_9ZZZZ</name>